<evidence type="ECO:0000256" key="6">
    <source>
        <dbReference type="ARBA" id="ARBA00022737"/>
    </source>
</evidence>
<dbReference type="GO" id="GO:0006355">
    <property type="term" value="P:regulation of DNA-templated transcription"/>
    <property type="evidence" value="ECO:0007669"/>
    <property type="project" value="TreeGrafter"/>
</dbReference>
<evidence type="ECO:0000256" key="4">
    <source>
        <dbReference type="ARBA" id="ARBA00012902"/>
    </source>
</evidence>
<keyword evidence="8" id="KW-0862">Zinc</keyword>
<evidence type="ECO:0000256" key="10">
    <source>
        <dbReference type="ARBA" id="ARBA00022964"/>
    </source>
</evidence>
<dbReference type="InterPro" id="IPR019786">
    <property type="entry name" value="Zinc_finger_PHD-type_CS"/>
</dbReference>
<dbReference type="Pfam" id="PF21323">
    <property type="entry name" value="KDM5_C-hel"/>
    <property type="match status" value="1"/>
</dbReference>
<dbReference type="InterPro" id="IPR011011">
    <property type="entry name" value="Znf_FYVE_PHD"/>
</dbReference>
<keyword evidence="12" id="KW-0408">Iron</keyword>
<dbReference type="SMART" id="SM00249">
    <property type="entry name" value="PHD"/>
    <property type="match status" value="1"/>
</dbReference>
<keyword evidence="5" id="KW-0479">Metal-binding</keyword>
<dbReference type="EMBL" id="OW240912">
    <property type="protein sequence ID" value="CAH2221561.1"/>
    <property type="molecule type" value="Genomic_DNA"/>
</dbReference>
<dbReference type="InterPro" id="IPR048615">
    <property type="entry name" value="KDM5_C-hel"/>
</dbReference>
<keyword evidence="6" id="KW-0677">Repeat</keyword>
<dbReference type="Proteomes" id="UP001295444">
    <property type="component" value="Chromosome 01"/>
</dbReference>
<dbReference type="GO" id="GO:0008270">
    <property type="term" value="F:zinc ion binding"/>
    <property type="evidence" value="ECO:0007669"/>
    <property type="project" value="UniProtKB-KW"/>
</dbReference>
<feature type="domain" description="JmjC" evidence="17">
    <location>
        <begin position="246"/>
        <end position="412"/>
    </location>
</feature>
<dbReference type="InterPro" id="IPR013083">
    <property type="entry name" value="Znf_RING/FYVE/PHD"/>
</dbReference>
<proteinExistence type="inferred from homology"/>
<gene>
    <name evidence="18" type="ORF">PECUL_23A014515</name>
</gene>
<keyword evidence="7 15" id="KW-0863">Zinc-finger</keyword>
<dbReference type="EC" id="1.14.11.67" evidence="4"/>
<comment type="similarity">
    <text evidence="3">Belongs to the JARID1 histone demethylase family.</text>
</comment>
<evidence type="ECO:0000256" key="1">
    <source>
        <dbReference type="ARBA" id="ARBA00001954"/>
    </source>
</evidence>
<evidence type="ECO:0000256" key="12">
    <source>
        <dbReference type="ARBA" id="ARBA00023004"/>
    </source>
</evidence>
<evidence type="ECO:0000256" key="7">
    <source>
        <dbReference type="ARBA" id="ARBA00022771"/>
    </source>
</evidence>
<sequence>MTPCVKDKEYIPHDILQRQSVLLSEKCTPARRAKRMKAESATIKTEEGTATELRARTLRRRMGSTTFRQEKQTQGIVKEEQAEYVVEKAKVRSNKSKSPVDLYVCLICGSGSDEDRLLLCDGCDDSYHTFCLIPPLHDVPKGDWRCPKCLAQECRKPQEAFGFEQASRDYTLHMFGEMADNFKSDYFNMPVHMVPTELVEKEFWRLVCTIEEDVTVEYGADIASKEFGSGFPVRDGKFIVKPEEEEYLDCGWNLNNMPVMEPSVLGHITADICGMKLPWLYVGMCFSSFCWHIEDHWSYSINYLHWGEPKTWYGAPGYAAEQLEDVMRELAPELFISQPDLLHQLVTIMNPNTLMAHGVPIYRTNQCAGEFVITFPRAYHSGFNQGFNFAEAVNFCTIDWLPLGRQCVDHYRALNRYCVFSHDEMICKIASKAEHLDVILASSVQKDLAVIIEQERLLREAARKMGVVDSEKIYLELLADDERQCVKCKTTCFLSAVYCSCNPGTIVCLHHVLELCTCAPNKYKMGYRYTLDDLYPILNAVQLRAESYDSWASEVIDALKNSGKKKGLPILSHLTVDGLAGH</sequence>
<dbReference type="GO" id="GO:0034647">
    <property type="term" value="F:histone H3K4me/H3K4me2/H3K4me3 demethylase activity"/>
    <property type="evidence" value="ECO:0007669"/>
    <property type="project" value="UniProtKB-EC"/>
</dbReference>
<dbReference type="Pfam" id="PF02373">
    <property type="entry name" value="JmjC"/>
    <property type="match status" value="1"/>
</dbReference>
<evidence type="ECO:0000256" key="2">
    <source>
        <dbReference type="ARBA" id="ARBA00004123"/>
    </source>
</evidence>
<dbReference type="PANTHER" id="PTHR10694:SF3">
    <property type="entry name" value="LYSINE-SPECIFIC DEMETHYLASE 5B"/>
    <property type="match status" value="1"/>
</dbReference>
<evidence type="ECO:0000256" key="5">
    <source>
        <dbReference type="ARBA" id="ARBA00022723"/>
    </source>
</evidence>
<dbReference type="GO" id="GO:0000785">
    <property type="term" value="C:chromatin"/>
    <property type="evidence" value="ECO:0007669"/>
    <property type="project" value="TreeGrafter"/>
</dbReference>
<dbReference type="InterPro" id="IPR001965">
    <property type="entry name" value="Znf_PHD"/>
</dbReference>
<dbReference type="InterPro" id="IPR019787">
    <property type="entry name" value="Znf_PHD-finger"/>
</dbReference>
<evidence type="ECO:0000256" key="9">
    <source>
        <dbReference type="ARBA" id="ARBA00022853"/>
    </source>
</evidence>
<evidence type="ECO:0000256" key="11">
    <source>
        <dbReference type="ARBA" id="ARBA00023002"/>
    </source>
</evidence>
<comment type="subcellular location">
    <subcellularLocation>
        <location evidence="2">Nucleus</location>
    </subcellularLocation>
</comment>
<dbReference type="GO" id="GO:0005634">
    <property type="term" value="C:nucleus"/>
    <property type="evidence" value="ECO:0007669"/>
    <property type="project" value="UniProtKB-SubCell"/>
</dbReference>
<evidence type="ECO:0000256" key="13">
    <source>
        <dbReference type="ARBA" id="ARBA00023242"/>
    </source>
</evidence>
<dbReference type="FunFam" id="2.60.120.650:FF:000001">
    <property type="entry name" value="Putative lysine-specific demethylase 5b"/>
    <property type="match status" value="1"/>
</dbReference>
<keyword evidence="10" id="KW-0223">Dioxygenase</keyword>
<organism evidence="18 19">
    <name type="scientific">Pelobates cultripes</name>
    <name type="common">Western spadefoot toad</name>
    <dbReference type="NCBI Taxonomy" id="61616"/>
    <lineage>
        <taxon>Eukaryota</taxon>
        <taxon>Metazoa</taxon>
        <taxon>Chordata</taxon>
        <taxon>Craniata</taxon>
        <taxon>Vertebrata</taxon>
        <taxon>Euteleostomi</taxon>
        <taxon>Amphibia</taxon>
        <taxon>Batrachia</taxon>
        <taxon>Anura</taxon>
        <taxon>Pelobatoidea</taxon>
        <taxon>Pelobatidae</taxon>
        <taxon>Pelobates</taxon>
    </lineage>
</organism>
<evidence type="ECO:0000259" key="16">
    <source>
        <dbReference type="PROSITE" id="PS50016"/>
    </source>
</evidence>
<dbReference type="SUPFAM" id="SSF57903">
    <property type="entry name" value="FYVE/PHD zinc finger"/>
    <property type="match status" value="1"/>
</dbReference>
<dbReference type="SUPFAM" id="SSF51197">
    <property type="entry name" value="Clavaminate synthase-like"/>
    <property type="match status" value="1"/>
</dbReference>
<dbReference type="InterPro" id="IPR003347">
    <property type="entry name" value="JmjC_dom"/>
</dbReference>
<dbReference type="Gene3D" id="2.60.120.650">
    <property type="entry name" value="Cupin"/>
    <property type="match status" value="1"/>
</dbReference>
<accession>A0AAD1R1G6</accession>
<evidence type="ECO:0000313" key="18">
    <source>
        <dbReference type="EMBL" id="CAH2221561.1"/>
    </source>
</evidence>
<protein>
    <recommendedName>
        <fullName evidence="4">[histone H3]-trimethyl-L-lysine(4) demethylase</fullName>
        <ecNumber evidence="4">1.14.11.67</ecNumber>
    </recommendedName>
</protein>
<evidence type="ECO:0000256" key="3">
    <source>
        <dbReference type="ARBA" id="ARBA00006801"/>
    </source>
</evidence>
<dbReference type="PROSITE" id="PS01359">
    <property type="entry name" value="ZF_PHD_1"/>
    <property type="match status" value="1"/>
</dbReference>
<evidence type="ECO:0000256" key="8">
    <source>
        <dbReference type="ARBA" id="ARBA00022833"/>
    </source>
</evidence>
<keyword evidence="13" id="KW-0539">Nucleus</keyword>
<dbReference type="InterPro" id="IPR004198">
    <property type="entry name" value="Znf_C5HC2"/>
</dbReference>
<dbReference type="PROSITE" id="PS51184">
    <property type="entry name" value="JMJC"/>
    <property type="match status" value="1"/>
</dbReference>
<keyword evidence="11" id="KW-0560">Oxidoreductase</keyword>
<evidence type="ECO:0000259" key="17">
    <source>
        <dbReference type="PROSITE" id="PS51184"/>
    </source>
</evidence>
<evidence type="ECO:0000256" key="15">
    <source>
        <dbReference type="PROSITE-ProRule" id="PRU00146"/>
    </source>
</evidence>
<feature type="domain" description="PHD-type" evidence="16">
    <location>
        <begin position="102"/>
        <end position="152"/>
    </location>
</feature>
<dbReference type="Gene3D" id="3.30.40.10">
    <property type="entry name" value="Zinc/RING finger domain, C3HC4 (zinc finger)"/>
    <property type="match status" value="1"/>
</dbReference>
<dbReference type="InterPro" id="IPR047978">
    <property type="entry name" value="KDM5B_PHD1"/>
</dbReference>
<comment type="catalytic activity">
    <reaction evidence="14">
        <text>N(6),N(6),N(6)-trimethyl-L-lysyl(4)-[histone H3] + 3 2-oxoglutarate + 3 O2 = L-lysyl(4)-[histone H3] + 3 formaldehyde + 3 succinate + 3 CO2</text>
        <dbReference type="Rhea" id="RHEA:60208"/>
        <dbReference type="Rhea" id="RHEA-COMP:15537"/>
        <dbReference type="Rhea" id="RHEA-COMP:15547"/>
        <dbReference type="ChEBI" id="CHEBI:15379"/>
        <dbReference type="ChEBI" id="CHEBI:16526"/>
        <dbReference type="ChEBI" id="CHEBI:16810"/>
        <dbReference type="ChEBI" id="CHEBI:16842"/>
        <dbReference type="ChEBI" id="CHEBI:29969"/>
        <dbReference type="ChEBI" id="CHEBI:30031"/>
        <dbReference type="ChEBI" id="CHEBI:61961"/>
        <dbReference type="EC" id="1.14.11.67"/>
    </reaction>
</comment>
<dbReference type="Pfam" id="PF02928">
    <property type="entry name" value="zf-C5HC2"/>
    <property type="match status" value="1"/>
</dbReference>
<dbReference type="SMART" id="SM00558">
    <property type="entry name" value="JmjC"/>
    <property type="match status" value="1"/>
</dbReference>
<dbReference type="CDD" id="cd15603">
    <property type="entry name" value="PHD1_KDM5B"/>
    <property type="match status" value="1"/>
</dbReference>
<name>A0AAD1R1G6_PELCU</name>
<dbReference type="Pfam" id="PF00628">
    <property type="entry name" value="PHD"/>
    <property type="match status" value="1"/>
</dbReference>
<dbReference type="PANTHER" id="PTHR10694">
    <property type="entry name" value="LYSINE-SPECIFIC DEMETHYLASE"/>
    <property type="match status" value="1"/>
</dbReference>
<keyword evidence="19" id="KW-1185">Reference proteome</keyword>
<dbReference type="PROSITE" id="PS50016">
    <property type="entry name" value="ZF_PHD_2"/>
    <property type="match status" value="1"/>
</dbReference>
<evidence type="ECO:0000313" key="19">
    <source>
        <dbReference type="Proteomes" id="UP001295444"/>
    </source>
</evidence>
<keyword evidence="9" id="KW-0156">Chromatin regulator</keyword>
<dbReference type="AlphaFoldDB" id="A0AAD1R1G6"/>
<comment type="cofactor">
    <cofactor evidence="1">
        <name>Fe(2+)</name>
        <dbReference type="ChEBI" id="CHEBI:29033"/>
    </cofactor>
</comment>
<evidence type="ECO:0000256" key="14">
    <source>
        <dbReference type="ARBA" id="ARBA00048734"/>
    </source>
</evidence>
<reference evidence="18" key="1">
    <citation type="submission" date="2022-03" db="EMBL/GenBank/DDBJ databases">
        <authorList>
            <person name="Alioto T."/>
            <person name="Alioto T."/>
            <person name="Gomez Garrido J."/>
        </authorList>
    </citation>
    <scope>NUCLEOTIDE SEQUENCE</scope>
</reference>